<dbReference type="CDD" id="cd01109">
    <property type="entry name" value="HTH_YyaN"/>
    <property type="match status" value="1"/>
</dbReference>
<dbReference type="PANTHER" id="PTHR30204:SF98">
    <property type="entry name" value="HTH-TYPE TRANSCRIPTIONAL REGULATOR ADHR"/>
    <property type="match status" value="1"/>
</dbReference>
<evidence type="ECO:0000256" key="1">
    <source>
        <dbReference type="ARBA" id="ARBA00023125"/>
    </source>
</evidence>
<dbReference type="EMBL" id="JADKNH010000020">
    <property type="protein sequence ID" value="MBF4695762.1"/>
    <property type="molecule type" value="Genomic_DNA"/>
</dbReference>
<organism evidence="3 4">
    <name type="scientific">Fusibacter ferrireducens</name>
    <dbReference type="NCBI Taxonomy" id="2785058"/>
    <lineage>
        <taxon>Bacteria</taxon>
        <taxon>Bacillati</taxon>
        <taxon>Bacillota</taxon>
        <taxon>Clostridia</taxon>
        <taxon>Eubacteriales</taxon>
        <taxon>Eubacteriales Family XII. Incertae Sedis</taxon>
        <taxon>Fusibacter</taxon>
    </lineage>
</organism>
<dbReference type="InterPro" id="IPR047057">
    <property type="entry name" value="MerR_fam"/>
</dbReference>
<evidence type="ECO:0000313" key="3">
    <source>
        <dbReference type="EMBL" id="MBF4695762.1"/>
    </source>
</evidence>
<feature type="domain" description="HTH merR-type" evidence="2">
    <location>
        <begin position="1"/>
        <end position="69"/>
    </location>
</feature>
<dbReference type="Pfam" id="PF13411">
    <property type="entry name" value="MerR_1"/>
    <property type="match status" value="1"/>
</dbReference>
<dbReference type="Proteomes" id="UP000614200">
    <property type="component" value="Unassembled WGS sequence"/>
</dbReference>
<accession>A0ABR9ZZ79</accession>
<proteinExistence type="predicted"/>
<dbReference type="InterPro" id="IPR009061">
    <property type="entry name" value="DNA-bd_dom_put_sf"/>
</dbReference>
<dbReference type="RefSeq" id="WP_194704002.1">
    <property type="nucleotide sequence ID" value="NZ_JADKNH010000020.1"/>
</dbReference>
<dbReference type="SMART" id="SM00422">
    <property type="entry name" value="HTH_MERR"/>
    <property type="match status" value="1"/>
</dbReference>
<dbReference type="PROSITE" id="PS50937">
    <property type="entry name" value="HTH_MERR_2"/>
    <property type="match status" value="1"/>
</dbReference>
<sequence length="124" mass="14759">MEIGQVSERFKIKSHTLRYYESIGLIQNIERDASGKRTYSEKDLVWLDMIMRLRATGMPIEKMKTYSKLRYMGDATATERKIILKEHLENIESEIQKLTEMQTYVTYKIKVYEEMETKVHDKGK</sequence>
<evidence type="ECO:0000313" key="4">
    <source>
        <dbReference type="Proteomes" id="UP000614200"/>
    </source>
</evidence>
<reference evidence="3 4" key="1">
    <citation type="submission" date="2020-11" db="EMBL/GenBank/DDBJ databases">
        <title>Fusibacter basophilias sp. nov.</title>
        <authorList>
            <person name="Qiu D."/>
        </authorList>
    </citation>
    <scope>NUCLEOTIDE SEQUENCE [LARGE SCALE GENOMIC DNA]</scope>
    <source>
        <strain evidence="3 4">Q10-2</strain>
    </source>
</reference>
<dbReference type="Gene3D" id="1.10.1660.10">
    <property type="match status" value="1"/>
</dbReference>
<name>A0ABR9ZZ79_9FIRM</name>
<dbReference type="InterPro" id="IPR000551">
    <property type="entry name" value="MerR-type_HTH_dom"/>
</dbReference>
<protein>
    <submittedName>
        <fullName evidence="3">MerR family transcriptional regulator</fullName>
    </submittedName>
</protein>
<dbReference type="SUPFAM" id="SSF46955">
    <property type="entry name" value="Putative DNA-binding domain"/>
    <property type="match status" value="1"/>
</dbReference>
<comment type="caution">
    <text evidence="3">The sequence shown here is derived from an EMBL/GenBank/DDBJ whole genome shotgun (WGS) entry which is preliminary data.</text>
</comment>
<gene>
    <name evidence="3" type="ORF">ISU02_21915</name>
</gene>
<evidence type="ECO:0000259" key="2">
    <source>
        <dbReference type="PROSITE" id="PS50937"/>
    </source>
</evidence>
<dbReference type="PANTHER" id="PTHR30204">
    <property type="entry name" value="REDOX-CYCLING DRUG-SENSING TRANSCRIPTIONAL ACTIVATOR SOXR"/>
    <property type="match status" value="1"/>
</dbReference>
<keyword evidence="4" id="KW-1185">Reference proteome</keyword>
<keyword evidence="1" id="KW-0238">DNA-binding</keyword>